<gene>
    <name evidence="2" type="ORF">DBRI1063_LOCUS9779</name>
</gene>
<organism evidence="2">
    <name type="scientific">Ditylum brightwellii</name>
    <dbReference type="NCBI Taxonomy" id="49249"/>
    <lineage>
        <taxon>Eukaryota</taxon>
        <taxon>Sar</taxon>
        <taxon>Stramenopiles</taxon>
        <taxon>Ochrophyta</taxon>
        <taxon>Bacillariophyta</taxon>
        <taxon>Mediophyceae</taxon>
        <taxon>Lithodesmiophycidae</taxon>
        <taxon>Lithodesmiales</taxon>
        <taxon>Lithodesmiaceae</taxon>
        <taxon>Ditylum</taxon>
    </lineage>
</organism>
<evidence type="ECO:0000259" key="1">
    <source>
        <dbReference type="Pfam" id="PF09313"/>
    </source>
</evidence>
<dbReference type="InterPro" id="IPR014710">
    <property type="entry name" value="RmlC-like_jellyroll"/>
</dbReference>
<dbReference type="AlphaFoldDB" id="A0A6S9BH19"/>
<accession>A0A6S9BH19</accession>
<reference evidence="2" key="1">
    <citation type="submission" date="2021-01" db="EMBL/GenBank/DDBJ databases">
        <authorList>
            <person name="Corre E."/>
            <person name="Pelletier E."/>
            <person name="Niang G."/>
            <person name="Scheremetjew M."/>
            <person name="Finn R."/>
            <person name="Kale V."/>
            <person name="Holt S."/>
            <person name="Cochrane G."/>
            <person name="Meng A."/>
            <person name="Brown T."/>
            <person name="Cohen L."/>
        </authorList>
    </citation>
    <scope>NUCLEOTIDE SEQUENCE</scope>
    <source>
        <strain evidence="2">Pop2</strain>
    </source>
</reference>
<feature type="domain" description="TehB/YeaR-like" evidence="1">
    <location>
        <begin position="73"/>
        <end position="147"/>
    </location>
</feature>
<dbReference type="Gene3D" id="2.60.120.10">
    <property type="entry name" value="Jelly Rolls"/>
    <property type="match status" value="1"/>
</dbReference>
<dbReference type="InterPro" id="IPR015392">
    <property type="entry name" value="TehB/YeaR-like_dom"/>
</dbReference>
<protein>
    <recommendedName>
        <fullName evidence="1">TehB/YeaR-like domain-containing protein</fullName>
    </recommendedName>
</protein>
<sequence length="163" mass="17876">MTLSPRNNVAATTALAIILTFAMFSLATGHRPKFITSAFTTLRSKLTMSSSSGMPTLPSNVVKYSQVPADSKPPFTSTKIPRGLLKDHSTKEGTWGVIDVRKGTLEYTIMEPSVQVFELKAPTRAGIIQPTVLHHVKALTDDLEFVVEFYRLPGTGPVDEKRE</sequence>
<dbReference type="SUPFAM" id="SSF51197">
    <property type="entry name" value="Clavaminate synthase-like"/>
    <property type="match status" value="1"/>
</dbReference>
<evidence type="ECO:0000313" key="2">
    <source>
        <dbReference type="EMBL" id="CAD9327601.1"/>
    </source>
</evidence>
<dbReference type="EMBL" id="HBGN01015248">
    <property type="protein sequence ID" value="CAD9327601.1"/>
    <property type="molecule type" value="Transcribed_RNA"/>
</dbReference>
<proteinExistence type="predicted"/>
<name>A0A6S9BH19_9STRA</name>
<dbReference type="Pfam" id="PF09313">
    <property type="entry name" value="TehB-like"/>
    <property type="match status" value="1"/>
</dbReference>